<evidence type="ECO:0000313" key="3">
    <source>
        <dbReference type="Proteomes" id="UP000426857"/>
    </source>
</evidence>
<proteinExistence type="predicted"/>
<evidence type="ECO:0000256" key="1">
    <source>
        <dbReference type="SAM" id="MobiDB-lite"/>
    </source>
</evidence>
<organism evidence="2 3">
    <name type="scientific">Corynebacterium xerosis</name>
    <dbReference type="NCBI Taxonomy" id="1725"/>
    <lineage>
        <taxon>Bacteria</taxon>
        <taxon>Bacillati</taxon>
        <taxon>Actinomycetota</taxon>
        <taxon>Actinomycetes</taxon>
        <taxon>Mycobacteriales</taxon>
        <taxon>Corynebacteriaceae</taxon>
        <taxon>Corynebacterium</taxon>
    </lineage>
</organism>
<protein>
    <submittedName>
        <fullName evidence="2">Uncharacterized protein</fullName>
    </submittedName>
</protein>
<dbReference type="Proteomes" id="UP000426857">
    <property type="component" value="Chromosome"/>
</dbReference>
<dbReference type="KEGG" id="cxe:FOB82_10555"/>
<sequence>MSNLTAVYTDEHGRTVLTARGSAHHRRHMREQRDAPPPKRRRRKEVAADEREADAVQGAASSGDEAGVAGG</sequence>
<feature type="compositionally biased region" description="Basic and acidic residues" evidence="1">
    <location>
        <begin position="45"/>
        <end position="54"/>
    </location>
</feature>
<dbReference type="EMBL" id="CP046322">
    <property type="protein sequence ID" value="QGS35307.1"/>
    <property type="molecule type" value="Genomic_DNA"/>
</dbReference>
<reference evidence="2 3" key="1">
    <citation type="submission" date="2019-11" db="EMBL/GenBank/DDBJ databases">
        <title>FDA dAtabase for Regulatory Grade micrObial Sequences (FDA-ARGOS): Supporting development and validation of Infectious Disease Dx tests.</title>
        <authorList>
            <person name="Kerrigan L."/>
            <person name="Long C."/>
            <person name="Tallon L."/>
            <person name="Sadzewicz L."/>
            <person name="Vavikolanu K."/>
            <person name="Mehta A."/>
            <person name="Aluvathingal J."/>
            <person name="Nadendla S."/>
            <person name="Yan Y."/>
            <person name="Sichtig H."/>
        </authorList>
    </citation>
    <scope>NUCLEOTIDE SEQUENCE [LARGE SCALE GENOMIC DNA]</scope>
    <source>
        <strain evidence="2 3">FDAARGOS_674</strain>
    </source>
</reference>
<gene>
    <name evidence="2" type="ORF">FOB82_10555</name>
</gene>
<feature type="region of interest" description="Disordered" evidence="1">
    <location>
        <begin position="1"/>
        <end position="71"/>
    </location>
</feature>
<dbReference type="AlphaFoldDB" id="A0A6B8TEK8"/>
<name>A0A6B8TEK8_9CORY</name>
<evidence type="ECO:0000313" key="2">
    <source>
        <dbReference type="EMBL" id="QGS35307.1"/>
    </source>
</evidence>
<accession>A0A6B8TEK8</accession>
<dbReference type="RefSeq" id="WP_155870229.1">
    <property type="nucleotide sequence ID" value="NZ_CP046322.1"/>
</dbReference>